<evidence type="ECO:0000313" key="2">
    <source>
        <dbReference type="Proteomes" id="UP001596620"/>
    </source>
</evidence>
<protein>
    <submittedName>
        <fullName evidence="1">Uncharacterized protein</fullName>
    </submittedName>
</protein>
<keyword evidence="2" id="KW-1185">Reference proteome</keyword>
<name>A0ABW2UZ33_9BACI</name>
<proteinExistence type="predicted"/>
<comment type="caution">
    <text evidence="1">The sequence shown here is derived from an EMBL/GenBank/DDBJ whole genome shotgun (WGS) entry which is preliminary data.</text>
</comment>
<accession>A0ABW2UZ33</accession>
<sequence>MSIIVFIRRFGMSLKSPWDDLLLKGEYMHQNLIYAPCTYKLHA</sequence>
<organism evidence="1 2">
    <name type="scientific">Lentibacillus kimchii</name>
    <dbReference type="NCBI Taxonomy" id="1542911"/>
    <lineage>
        <taxon>Bacteria</taxon>
        <taxon>Bacillati</taxon>
        <taxon>Bacillota</taxon>
        <taxon>Bacilli</taxon>
        <taxon>Bacillales</taxon>
        <taxon>Bacillaceae</taxon>
        <taxon>Lentibacillus</taxon>
    </lineage>
</organism>
<dbReference type="EMBL" id="JBHTGR010000050">
    <property type="protein sequence ID" value="MFC7747617.1"/>
    <property type="molecule type" value="Genomic_DNA"/>
</dbReference>
<evidence type="ECO:0000313" key="1">
    <source>
        <dbReference type="EMBL" id="MFC7747617.1"/>
    </source>
</evidence>
<dbReference type="Proteomes" id="UP001596620">
    <property type="component" value="Unassembled WGS sequence"/>
</dbReference>
<gene>
    <name evidence="1" type="ORF">ACFQU8_10315</name>
</gene>
<reference evidence="2" key="1">
    <citation type="journal article" date="2019" name="Int. J. Syst. Evol. Microbiol.">
        <title>The Global Catalogue of Microorganisms (GCM) 10K type strain sequencing project: providing services to taxonomists for standard genome sequencing and annotation.</title>
        <authorList>
            <consortium name="The Broad Institute Genomics Platform"/>
            <consortium name="The Broad Institute Genome Sequencing Center for Infectious Disease"/>
            <person name="Wu L."/>
            <person name="Ma J."/>
        </authorList>
    </citation>
    <scope>NUCLEOTIDE SEQUENCE [LARGE SCALE GENOMIC DNA]</scope>
    <source>
        <strain evidence="2">JCM 30234</strain>
    </source>
</reference>